<feature type="signal peptide" evidence="1">
    <location>
        <begin position="1"/>
        <end position="17"/>
    </location>
</feature>
<proteinExistence type="predicted"/>
<reference evidence="2 3" key="1">
    <citation type="journal article" date="2011" name="Science">
        <title>The ecoresponsive genome of Daphnia pulex.</title>
        <authorList>
            <person name="Colbourne J.K."/>
            <person name="Pfrender M.E."/>
            <person name="Gilbert D."/>
            <person name="Thomas W.K."/>
            <person name="Tucker A."/>
            <person name="Oakley T.H."/>
            <person name="Tokishita S."/>
            <person name="Aerts A."/>
            <person name="Arnold G.J."/>
            <person name="Basu M.K."/>
            <person name="Bauer D.J."/>
            <person name="Caceres C.E."/>
            <person name="Carmel L."/>
            <person name="Casola C."/>
            <person name="Choi J.H."/>
            <person name="Detter J.C."/>
            <person name="Dong Q."/>
            <person name="Dusheyko S."/>
            <person name="Eads B.D."/>
            <person name="Frohlich T."/>
            <person name="Geiler-Samerotte K.A."/>
            <person name="Gerlach D."/>
            <person name="Hatcher P."/>
            <person name="Jogdeo S."/>
            <person name="Krijgsveld J."/>
            <person name="Kriventseva E.V."/>
            <person name="Kultz D."/>
            <person name="Laforsch C."/>
            <person name="Lindquist E."/>
            <person name="Lopez J."/>
            <person name="Manak J.R."/>
            <person name="Muller J."/>
            <person name="Pangilinan J."/>
            <person name="Patwardhan R.P."/>
            <person name="Pitluck S."/>
            <person name="Pritham E.J."/>
            <person name="Rechtsteiner A."/>
            <person name="Rho M."/>
            <person name="Rogozin I.B."/>
            <person name="Sakarya O."/>
            <person name="Salamov A."/>
            <person name="Schaack S."/>
            <person name="Shapiro H."/>
            <person name="Shiga Y."/>
            <person name="Skalitzky C."/>
            <person name="Smith Z."/>
            <person name="Souvorov A."/>
            <person name="Sung W."/>
            <person name="Tang Z."/>
            <person name="Tsuchiya D."/>
            <person name="Tu H."/>
            <person name="Vos H."/>
            <person name="Wang M."/>
            <person name="Wolf Y.I."/>
            <person name="Yamagata H."/>
            <person name="Yamada T."/>
            <person name="Ye Y."/>
            <person name="Shaw J.R."/>
            <person name="Andrews J."/>
            <person name="Crease T.J."/>
            <person name="Tang H."/>
            <person name="Lucas S.M."/>
            <person name="Robertson H.M."/>
            <person name="Bork P."/>
            <person name="Koonin E.V."/>
            <person name="Zdobnov E.M."/>
            <person name="Grigoriev I.V."/>
            <person name="Lynch M."/>
            <person name="Boore J.L."/>
        </authorList>
    </citation>
    <scope>NUCLEOTIDE SEQUENCE [LARGE SCALE GENOMIC DNA]</scope>
</reference>
<feature type="chain" id="PRO_5003238736" evidence="1">
    <location>
        <begin position="18"/>
        <end position="328"/>
    </location>
</feature>
<name>E9I7Y3_DAPPU</name>
<evidence type="ECO:0000256" key="1">
    <source>
        <dbReference type="SAM" id="SignalP"/>
    </source>
</evidence>
<organism evidence="2 3">
    <name type="scientific">Daphnia pulex</name>
    <name type="common">Water flea</name>
    <dbReference type="NCBI Taxonomy" id="6669"/>
    <lineage>
        <taxon>Eukaryota</taxon>
        <taxon>Metazoa</taxon>
        <taxon>Ecdysozoa</taxon>
        <taxon>Arthropoda</taxon>
        <taxon>Crustacea</taxon>
        <taxon>Branchiopoda</taxon>
        <taxon>Diplostraca</taxon>
        <taxon>Cladocera</taxon>
        <taxon>Anomopoda</taxon>
        <taxon>Daphniidae</taxon>
        <taxon>Daphnia</taxon>
    </lineage>
</organism>
<evidence type="ECO:0000313" key="3">
    <source>
        <dbReference type="Proteomes" id="UP000000305"/>
    </source>
</evidence>
<dbReference type="InParanoid" id="E9I7Y3"/>
<accession>E9I7Y3</accession>
<feature type="non-terminal residue" evidence="2">
    <location>
        <position position="328"/>
    </location>
</feature>
<keyword evidence="1" id="KW-0732">Signal</keyword>
<dbReference type="KEGG" id="dpx:DAPPUDRAFT_126367"/>
<dbReference type="EMBL" id="GL737609">
    <property type="protein sequence ID" value="EFX59897.1"/>
    <property type="molecule type" value="Genomic_DNA"/>
</dbReference>
<dbReference type="HOGENOM" id="CLU_848800_0_0_1"/>
<evidence type="ECO:0000313" key="2">
    <source>
        <dbReference type="EMBL" id="EFX59897.1"/>
    </source>
</evidence>
<protein>
    <submittedName>
        <fullName evidence="2">Uncharacterized protein</fullName>
    </submittedName>
</protein>
<dbReference type="AlphaFoldDB" id="E9I7Y3"/>
<gene>
    <name evidence="2" type="ORF">DAPPUDRAFT_126367</name>
</gene>
<dbReference type="Proteomes" id="UP000000305">
    <property type="component" value="Unassembled WGS sequence"/>
</dbReference>
<sequence length="328" mass="36215">MVLFPIVVYFTLSLGYSQNPQESLQAVAVENPGKCEQQPMALAGQLVKLRSFVPGRDPLPIPLRSEGEKVVTVDGDAWRIENNSNSGNFNVMIARIVEDVPQDGVLVFRAKVKVVAADKLTWGSLDFGGANHLFISWDQWPTALARYEVSDRDWVEKEIRHPVAECRKSEPPAIHLYAGLHANGVMWLKDVELLHQPAPQSKVRSGPGGMGMSPNLPPSKRQFASNEWIDIIPLIDPQLDRWNIKFTGTNEWRIENGELSSGYADDKPCKLLLPLDGDWLAYECEVEVTRRSGPGGFNLNLPTSSGDCPVVLGQPNAHGIYLGRRGGG</sequence>
<keyword evidence="3" id="KW-1185">Reference proteome</keyword>